<dbReference type="InterPro" id="IPR003797">
    <property type="entry name" value="DegV"/>
</dbReference>
<reference evidence="4" key="1">
    <citation type="journal article" date="2019" name="Int. J. Syst. Evol. Microbiol.">
        <title>The Global Catalogue of Microorganisms (GCM) 10K type strain sequencing project: providing services to taxonomists for standard genome sequencing and annotation.</title>
        <authorList>
            <consortium name="The Broad Institute Genomics Platform"/>
            <consortium name="The Broad Institute Genome Sequencing Center for Infectious Disease"/>
            <person name="Wu L."/>
            <person name="Ma J."/>
        </authorList>
    </citation>
    <scope>NUCLEOTIDE SEQUENCE [LARGE SCALE GENOMIC DNA]</scope>
    <source>
        <strain evidence="4">KCTC 3950</strain>
    </source>
</reference>
<dbReference type="InterPro" id="IPR050270">
    <property type="entry name" value="DegV_domain_contain"/>
</dbReference>
<keyword evidence="4" id="KW-1185">Reference proteome</keyword>
<comment type="caution">
    <text evidence="3">The sequence shown here is derived from an EMBL/GenBank/DDBJ whole genome shotgun (WGS) entry which is preliminary data.</text>
</comment>
<evidence type="ECO:0000313" key="4">
    <source>
        <dbReference type="Proteomes" id="UP001597541"/>
    </source>
</evidence>
<evidence type="ECO:0000313" key="3">
    <source>
        <dbReference type="EMBL" id="MFD2611782.1"/>
    </source>
</evidence>
<dbReference type="RefSeq" id="WP_377600758.1">
    <property type="nucleotide sequence ID" value="NZ_JBHUME010000005.1"/>
</dbReference>
<dbReference type="PANTHER" id="PTHR33434:SF3">
    <property type="entry name" value="DEGV DOMAIN-CONTAINING PROTEIN YITS"/>
    <property type="match status" value="1"/>
</dbReference>
<evidence type="ECO:0000256" key="2">
    <source>
        <dbReference type="ARBA" id="ARBA00023121"/>
    </source>
</evidence>
<dbReference type="EMBL" id="JBHUME010000005">
    <property type="protein sequence ID" value="MFD2611782.1"/>
    <property type="molecule type" value="Genomic_DNA"/>
</dbReference>
<comment type="function">
    <text evidence="1">May bind long-chain fatty acids, such as palmitate, and may play a role in lipid transport or fatty acid metabolism.</text>
</comment>
<dbReference type="PANTHER" id="PTHR33434">
    <property type="entry name" value="DEGV DOMAIN-CONTAINING PROTEIN DR_1986-RELATED"/>
    <property type="match status" value="1"/>
</dbReference>
<dbReference type="Gene3D" id="3.40.50.10170">
    <property type="match status" value="1"/>
</dbReference>
<dbReference type="NCBIfam" id="TIGR00762">
    <property type="entry name" value="DegV"/>
    <property type="match status" value="1"/>
</dbReference>
<accession>A0ABW5PBV2</accession>
<name>A0ABW5PBV2_9BACL</name>
<proteinExistence type="predicted"/>
<dbReference type="PROSITE" id="PS51482">
    <property type="entry name" value="DEGV"/>
    <property type="match status" value="1"/>
</dbReference>
<protein>
    <submittedName>
        <fullName evidence="3">DegV family protein</fullName>
    </submittedName>
</protein>
<dbReference type="Pfam" id="PF02645">
    <property type="entry name" value="DegV"/>
    <property type="match status" value="1"/>
</dbReference>
<keyword evidence="2" id="KW-0446">Lipid-binding</keyword>
<sequence>MTVSIIADSAADLPKSLIEQYGIEVLPLSVSDAAGQYSDGGTLQPKTLFERMREGHVYKTAQVSIDQFRKAFTKLAVEGRSGVYVAFSSGISGTYQTSLLVRDMVQEEYPDLDLRIVDTKCASVGCGLVVVKAAEAALAGKNADEVAETAEYAAQHMEHIFTVDNLEYLYRGGRVSKTSAFIGGLLNIKPVLHMEDGKLVPLEKIRGKSKVLGRMVELMEKRGAADLKDQTIGISHGDDPEAAETLERMIREKFGCDKFVTNMIGGAIGAHAGPGTLALFFYNEQLS</sequence>
<dbReference type="InterPro" id="IPR043168">
    <property type="entry name" value="DegV_C"/>
</dbReference>
<evidence type="ECO:0000256" key="1">
    <source>
        <dbReference type="ARBA" id="ARBA00003238"/>
    </source>
</evidence>
<gene>
    <name evidence="3" type="ORF">ACFSUF_05020</name>
</gene>
<organism evidence="3 4">
    <name type="scientific">Paenibacillus gansuensis</name>
    <dbReference type="NCBI Taxonomy" id="306542"/>
    <lineage>
        <taxon>Bacteria</taxon>
        <taxon>Bacillati</taxon>
        <taxon>Bacillota</taxon>
        <taxon>Bacilli</taxon>
        <taxon>Bacillales</taxon>
        <taxon>Paenibacillaceae</taxon>
        <taxon>Paenibacillus</taxon>
    </lineage>
</organism>
<dbReference type="Gene3D" id="3.30.1180.10">
    <property type="match status" value="1"/>
</dbReference>
<dbReference type="Proteomes" id="UP001597541">
    <property type="component" value="Unassembled WGS sequence"/>
</dbReference>
<dbReference type="SUPFAM" id="SSF82549">
    <property type="entry name" value="DAK1/DegV-like"/>
    <property type="match status" value="1"/>
</dbReference>